<dbReference type="AlphaFoldDB" id="A0A3W0FJY2"/>
<dbReference type="InterPro" id="IPR058873">
    <property type="entry name" value="PDDEXK_GAPS4"/>
</dbReference>
<gene>
    <name evidence="2" type="ORF">CB565_19240</name>
    <name evidence="3" type="ORF">CE369_15905</name>
    <name evidence="6" type="ORF">GDN52_19270</name>
    <name evidence="5" type="ORF">GDN54_21240</name>
    <name evidence="4" type="ORF">GDN64_21410</name>
</gene>
<proteinExistence type="predicted"/>
<dbReference type="Pfam" id="PF26115">
    <property type="entry name" value="PDDEXK_GAPS4"/>
    <property type="match status" value="1"/>
</dbReference>
<comment type="caution">
    <text evidence="2">The sequence shown here is derived from an EMBL/GenBank/DDBJ whole genome shotgun (WGS) entry which is preliminary data.</text>
</comment>
<reference evidence="4" key="4">
    <citation type="submission" date="2019-10" db="EMBL/GenBank/DDBJ databases">
        <authorList>
            <consortium name="NCBI Pathogen Detection Project"/>
        </authorList>
    </citation>
    <scope>NUCLEOTIDE SEQUENCE</scope>
    <source>
        <strain evidence="6">19-023315-001-N23581478</strain>
        <strain evidence="4">19-023316-001-N23586293</strain>
        <strain evidence="5">19-023318-001-N23581459</strain>
    </source>
</reference>
<dbReference type="EMBL" id="DAAAMR010000038">
    <property type="protein sequence ID" value="HAA1150164.1"/>
    <property type="molecule type" value="Genomic_DNA"/>
</dbReference>
<dbReference type="EMBL" id="AAMLIE010000016">
    <property type="protein sequence ID" value="EDI5328373.1"/>
    <property type="molecule type" value="Genomic_DNA"/>
</dbReference>
<reference evidence="3" key="3">
    <citation type="submission" date="2018-07" db="EMBL/GenBank/DDBJ databases">
        <authorList>
            <consortium name="GenomeTrakr network: Whole genome sequencing for foodborne pathogen traceback"/>
        </authorList>
    </citation>
    <scope>NUCLEOTIDE SEQUENCE [LARGE SCALE GENOMIC DNA]</scope>
    <source>
        <strain evidence="3">FSIS1702019</strain>
    </source>
</reference>
<evidence type="ECO:0000259" key="1">
    <source>
        <dbReference type="Pfam" id="PF26115"/>
    </source>
</evidence>
<organism evidence="2">
    <name type="scientific">Salmonella enterica subsp. enterica serovar Litchfield</name>
    <dbReference type="NCBI Taxonomy" id="486998"/>
    <lineage>
        <taxon>Bacteria</taxon>
        <taxon>Pseudomonadati</taxon>
        <taxon>Pseudomonadota</taxon>
        <taxon>Gammaproteobacteria</taxon>
        <taxon>Enterobacterales</taxon>
        <taxon>Enterobacteriaceae</taxon>
        <taxon>Salmonella</taxon>
    </lineage>
</organism>
<evidence type="ECO:0000313" key="4">
    <source>
        <dbReference type="EMBL" id="HAA1123695.1"/>
    </source>
</evidence>
<accession>A0A3W0FJY2</accession>
<evidence type="ECO:0000313" key="6">
    <source>
        <dbReference type="EMBL" id="HAA1150164.1"/>
    </source>
</evidence>
<evidence type="ECO:0000313" key="3">
    <source>
        <dbReference type="EMBL" id="EDI5328373.1"/>
    </source>
</evidence>
<sequence length="302" mass="34672">MGEFSKLVGDVGENIVTNFLDLFGWENHVTNKYVKCHTQKHQKETHGIDALFAYHSPLESKTIENVIVSSKYSSNPYSSVPSTFKAHFEDIALAIECYNKSTLKKEINERLSTNGSCRKVETGVLFYINNDETPEKQSIINQIKNTQSNSELKYRTIHVIDNKRAAFLFDSITFIRKKYGKDKVNFFYPPTSLNLMMIQKKYFGKIFPVEYISSPIIPFLIEQENNEQPIICMVCSEPYSSDLLDGLISCTRDLVADISQNLMFVFEHYNKLNSKESLDAIKLATDKNINIEIESYNSDFRG</sequence>
<dbReference type="EMBL" id="AAMISU010000024">
    <property type="protein sequence ID" value="EDH7658073.1"/>
    <property type="molecule type" value="Genomic_DNA"/>
</dbReference>
<reference evidence="4" key="1">
    <citation type="journal article" date="2018" name="Genome Biol.">
        <title>SKESA: strategic k-mer extension for scrupulous assemblies.</title>
        <authorList>
            <person name="Souvorov A."/>
            <person name="Agarwala R."/>
            <person name="Lipman D.J."/>
        </authorList>
    </citation>
    <scope>NUCLEOTIDE SEQUENCE</scope>
    <source>
        <strain evidence="6">19-023315-001-N23581478</strain>
        <strain evidence="4">19-023316-001-N23586293</strain>
        <strain evidence="5">19-023318-001-N23581459</strain>
    </source>
</reference>
<name>A0A3W0FJY2_SALET</name>
<evidence type="ECO:0000313" key="5">
    <source>
        <dbReference type="EMBL" id="HAA1141858.1"/>
    </source>
</evidence>
<dbReference type="RefSeq" id="WP_052929747.1">
    <property type="nucleotide sequence ID" value="NZ_JYUE01000006.1"/>
</dbReference>
<dbReference type="EMBL" id="DAAAMN010000059">
    <property type="protein sequence ID" value="HAA1141858.1"/>
    <property type="molecule type" value="Genomic_DNA"/>
</dbReference>
<evidence type="ECO:0000313" key="2">
    <source>
        <dbReference type="EMBL" id="EDH7658073.1"/>
    </source>
</evidence>
<protein>
    <recommendedName>
        <fullName evidence="1">GAPS4 PD-(D/E)XK nuclease domain-containing protein</fullName>
    </recommendedName>
</protein>
<feature type="domain" description="GAPS4 PD-(D/E)XK nuclease" evidence="1">
    <location>
        <begin position="1"/>
        <end position="164"/>
    </location>
</feature>
<dbReference type="EMBL" id="DAAAMO010000054">
    <property type="protein sequence ID" value="HAA1123695.1"/>
    <property type="molecule type" value="Genomic_DNA"/>
</dbReference>
<dbReference type="Proteomes" id="UP000839607">
    <property type="component" value="Unassembled WGS sequence"/>
</dbReference>
<reference evidence="2" key="2">
    <citation type="submission" date="2018-07" db="EMBL/GenBank/DDBJ databases">
        <authorList>
            <person name="Ashton P.M."/>
            <person name="Dallman T."/>
            <person name="Nair S."/>
            <person name="De Pinna E."/>
            <person name="Peters T."/>
            <person name="Grant K."/>
        </authorList>
    </citation>
    <scope>NUCLEOTIDE SEQUENCE</scope>
    <source>
        <strain evidence="2">333941</strain>
    </source>
</reference>